<evidence type="ECO:0000256" key="2">
    <source>
        <dbReference type="ARBA" id="ARBA00023186"/>
    </source>
</evidence>
<dbReference type="EMBL" id="QAAA01000004">
    <property type="protein sequence ID" value="PTN02899.1"/>
    <property type="molecule type" value="Genomic_DNA"/>
</dbReference>
<evidence type="ECO:0000313" key="5">
    <source>
        <dbReference type="Proteomes" id="UP000243859"/>
    </source>
</evidence>
<dbReference type="GO" id="GO:0016151">
    <property type="term" value="F:nickel cation binding"/>
    <property type="evidence" value="ECO:0007669"/>
    <property type="project" value="UniProtKB-UniRule"/>
</dbReference>
<dbReference type="Proteomes" id="UP000243859">
    <property type="component" value="Unassembled WGS sequence"/>
</dbReference>
<dbReference type="HAMAP" id="MF_01385">
    <property type="entry name" value="UreF"/>
    <property type="match status" value="1"/>
</dbReference>
<gene>
    <name evidence="3" type="primary">ureF</name>
    <name evidence="4" type="ORF">C8N32_10410</name>
</gene>
<dbReference type="OrthoDB" id="9798772at2"/>
<dbReference type="PANTHER" id="PTHR33620:SF1">
    <property type="entry name" value="UREASE ACCESSORY PROTEIN F"/>
    <property type="match status" value="1"/>
</dbReference>
<dbReference type="Gene3D" id="1.10.4190.10">
    <property type="entry name" value="Urease accessory protein UreF"/>
    <property type="match status" value="1"/>
</dbReference>
<comment type="subcellular location">
    <subcellularLocation>
        <location evidence="3">Cytoplasm</location>
    </subcellularLocation>
</comment>
<comment type="function">
    <text evidence="3">Required for maturation of urease via the functional incorporation of the urease nickel metallocenter.</text>
</comment>
<dbReference type="AlphaFoldDB" id="A0A2T5BTU8"/>
<dbReference type="Pfam" id="PF01730">
    <property type="entry name" value="UreF"/>
    <property type="match status" value="1"/>
</dbReference>
<dbReference type="PANTHER" id="PTHR33620">
    <property type="entry name" value="UREASE ACCESSORY PROTEIN F"/>
    <property type="match status" value="1"/>
</dbReference>
<dbReference type="PIRSF" id="PIRSF009467">
    <property type="entry name" value="Ureas_acces_UreF"/>
    <property type="match status" value="1"/>
</dbReference>
<keyword evidence="1 3" id="KW-0996">Nickel insertion</keyword>
<sequence>MATDAPMATTTDTELLTLAQWFSPACPIGAFSYSHGLEWAIDAGDVADAATLRTWISDILLHGTGKSDAVFLAAAYRARDTRRLAGIDAACRAFAPGRERLLETELQGAAFCRVTEQVWGKRLGNLAYPVAVGHAASLFGLPQIATASMYLHAFASTLASVGMRLIPIGQTEGQRVIRDVAPLCRTVAETTAPGDLETLSGTAFLADIAALRHETQHSRIFRT</sequence>
<proteinExistence type="inferred from homology"/>
<evidence type="ECO:0000313" key="4">
    <source>
        <dbReference type="EMBL" id="PTN02899.1"/>
    </source>
</evidence>
<dbReference type="InterPro" id="IPR038277">
    <property type="entry name" value="UreF_sf"/>
</dbReference>
<evidence type="ECO:0000256" key="3">
    <source>
        <dbReference type="HAMAP-Rule" id="MF_01385"/>
    </source>
</evidence>
<evidence type="ECO:0000256" key="1">
    <source>
        <dbReference type="ARBA" id="ARBA00022988"/>
    </source>
</evidence>
<keyword evidence="3" id="KW-0963">Cytoplasm</keyword>
<comment type="similarity">
    <text evidence="3">Belongs to the UreF family.</text>
</comment>
<name>A0A2T5BTU8_9RHOB</name>
<accession>A0A2T5BTU8</accession>
<dbReference type="InterPro" id="IPR002639">
    <property type="entry name" value="UreF"/>
</dbReference>
<dbReference type="GO" id="GO:0005737">
    <property type="term" value="C:cytoplasm"/>
    <property type="evidence" value="ECO:0007669"/>
    <property type="project" value="UniProtKB-SubCell"/>
</dbReference>
<protein>
    <recommendedName>
        <fullName evidence="3">Urease accessory protein UreF</fullName>
    </recommendedName>
</protein>
<comment type="subunit">
    <text evidence="3">UreD, UreF and UreG form a complex that acts as a GTP-hydrolysis-dependent molecular chaperone, activating the urease apoprotein by helping to assemble the nickel containing metallocenter of UreC. The UreE protein probably delivers the nickel.</text>
</comment>
<organism evidence="4 5">
    <name type="scientific">Rhodovulum imhoffii</name>
    <dbReference type="NCBI Taxonomy" id="365340"/>
    <lineage>
        <taxon>Bacteria</taxon>
        <taxon>Pseudomonadati</taxon>
        <taxon>Pseudomonadota</taxon>
        <taxon>Alphaproteobacteria</taxon>
        <taxon>Rhodobacterales</taxon>
        <taxon>Paracoccaceae</taxon>
        <taxon>Rhodovulum</taxon>
    </lineage>
</organism>
<keyword evidence="2 3" id="KW-0143">Chaperone</keyword>
<reference evidence="4 5" key="1">
    <citation type="submission" date="2018-04" db="EMBL/GenBank/DDBJ databases">
        <title>Genomic Encyclopedia of Archaeal and Bacterial Type Strains, Phase II (KMG-II): from individual species to whole genera.</title>
        <authorList>
            <person name="Goeker M."/>
        </authorList>
    </citation>
    <scope>NUCLEOTIDE SEQUENCE [LARGE SCALE GENOMIC DNA]</scope>
    <source>
        <strain evidence="4 5">DSM 18064</strain>
    </source>
</reference>
<comment type="caution">
    <text evidence="4">The sequence shown here is derived from an EMBL/GenBank/DDBJ whole genome shotgun (WGS) entry which is preliminary data.</text>
</comment>
<keyword evidence="5" id="KW-1185">Reference proteome</keyword>